<dbReference type="PANTHER" id="PTHR42812:SF12">
    <property type="entry name" value="BETA-XYLOSIDASE-RELATED"/>
    <property type="match status" value="1"/>
</dbReference>
<evidence type="ECO:0000256" key="1">
    <source>
        <dbReference type="ARBA" id="ARBA00009865"/>
    </source>
</evidence>
<evidence type="ECO:0000256" key="4">
    <source>
        <dbReference type="PIRSR" id="PIRSR606710-1"/>
    </source>
</evidence>
<dbReference type="PANTHER" id="PTHR42812">
    <property type="entry name" value="BETA-XYLOSIDASE"/>
    <property type="match status" value="1"/>
</dbReference>
<accession>A0A6C0RHH0</accession>
<dbReference type="EMBL" id="CP048409">
    <property type="protein sequence ID" value="QIA09890.1"/>
    <property type="molecule type" value="Genomic_DNA"/>
</dbReference>
<reference evidence="8 9" key="1">
    <citation type="submission" date="2020-02" db="EMBL/GenBank/DDBJ databases">
        <title>Genome sequencing for Draconibacterium sp. strain M1.</title>
        <authorList>
            <person name="Park S.-J."/>
        </authorList>
    </citation>
    <scope>NUCLEOTIDE SEQUENCE [LARGE SCALE GENOMIC DNA]</scope>
    <source>
        <strain evidence="8 9">M1</strain>
    </source>
</reference>
<dbReference type="GO" id="GO:0005975">
    <property type="term" value="P:carbohydrate metabolic process"/>
    <property type="evidence" value="ECO:0007669"/>
    <property type="project" value="InterPro"/>
</dbReference>
<feature type="active site" description="Proton acceptor" evidence="4">
    <location>
        <position position="42"/>
    </location>
</feature>
<dbReference type="AlphaFoldDB" id="A0A6C0RHH0"/>
<evidence type="ECO:0000256" key="6">
    <source>
        <dbReference type="RuleBase" id="RU361187"/>
    </source>
</evidence>
<feature type="site" description="Important for catalytic activity, responsible for pKa modulation of the active site Glu and correct orientation of both the proton donor and substrate" evidence="5">
    <location>
        <position position="143"/>
    </location>
</feature>
<dbReference type="KEGG" id="drc:G0Q07_01955"/>
<dbReference type="CDD" id="cd18617">
    <property type="entry name" value="GH43_XynB-like"/>
    <property type="match status" value="1"/>
</dbReference>
<dbReference type="InterPro" id="IPR006710">
    <property type="entry name" value="Glyco_hydro_43"/>
</dbReference>
<dbReference type="GO" id="GO:0004553">
    <property type="term" value="F:hydrolase activity, hydrolyzing O-glycosyl compounds"/>
    <property type="evidence" value="ECO:0007669"/>
    <property type="project" value="InterPro"/>
</dbReference>
<dbReference type="Proteomes" id="UP000474630">
    <property type="component" value="Chromosome"/>
</dbReference>
<dbReference type="SUPFAM" id="SSF49899">
    <property type="entry name" value="Concanavalin A-like lectins/glucanases"/>
    <property type="match status" value="1"/>
</dbReference>
<name>A0A6C0RHH0_9BACT</name>
<sequence length="521" mass="57686">MLALFISSNLFGQVPPNPFAAAPEPNTSVTYNNPILPGFYSDPSVCRVGDDYYLITSTFEYFPGVPVFHSKDLVNWEQIGHCIHRKEQIPNGLNIFAATLRHHNGTFYMITTNITGGGNFFVTATDPAGPWSDPVWVDVPGIDPDLFWDDDGKAYVISSPFILYEIDLKTGELSEGRKVWNGTGGRYAEGPHIYKKDGWYYLMAAEGGTEAAHHQTIARSHNILGPYTDNPANPILAHANAAGQGNPIQGVGHADIIQAHDNSWWIVFHGYRSVSDKEHHTLGRETCLAPVTWPKNGWPVVNGNGTVDVDMTCPTLPLKPVAEPPSKVEFDNNELGLDWNYIQAPVKSNFSLTERDGFLRLRGAAETISTNKPSTFVGRRLKHHYFTATTQLEFDPKNENEEAGLILLNNGSHFDILVSKKGNDRILTVKLQFGQTVYTSKEYTLKSGPVKLRVSGDKTTFTFSFAQGNDEFTEVETADAKFLATETVGFFTGIYVGLYATGNGKASETNADFDWIEYLKN</sequence>
<feature type="domain" description="Beta-xylosidase C-terminal Concanavalin A-like" evidence="7">
    <location>
        <begin position="328"/>
        <end position="518"/>
    </location>
</feature>
<dbReference type="SUPFAM" id="SSF75005">
    <property type="entry name" value="Arabinanase/levansucrase/invertase"/>
    <property type="match status" value="1"/>
</dbReference>
<dbReference type="Pfam" id="PF04616">
    <property type="entry name" value="Glyco_hydro_43"/>
    <property type="match status" value="1"/>
</dbReference>
<proteinExistence type="inferred from homology"/>
<dbReference type="InterPro" id="IPR051795">
    <property type="entry name" value="Glycosyl_Hydrlase_43"/>
</dbReference>
<evidence type="ECO:0000313" key="8">
    <source>
        <dbReference type="EMBL" id="QIA09890.1"/>
    </source>
</evidence>
<dbReference type="InterPro" id="IPR041542">
    <property type="entry name" value="GH43_C2"/>
</dbReference>
<feature type="active site" description="Proton donor" evidence="4">
    <location>
        <position position="189"/>
    </location>
</feature>
<organism evidence="8 9">
    <name type="scientific">Draconibacterium halophilum</name>
    <dbReference type="NCBI Taxonomy" id="2706887"/>
    <lineage>
        <taxon>Bacteria</taxon>
        <taxon>Pseudomonadati</taxon>
        <taxon>Bacteroidota</taxon>
        <taxon>Bacteroidia</taxon>
        <taxon>Marinilabiliales</taxon>
        <taxon>Prolixibacteraceae</taxon>
        <taxon>Draconibacterium</taxon>
    </lineage>
</organism>
<evidence type="ECO:0000256" key="2">
    <source>
        <dbReference type="ARBA" id="ARBA00022801"/>
    </source>
</evidence>
<dbReference type="Gene3D" id="2.115.10.20">
    <property type="entry name" value="Glycosyl hydrolase domain, family 43"/>
    <property type="match status" value="1"/>
</dbReference>
<dbReference type="Gene3D" id="2.60.120.200">
    <property type="match status" value="1"/>
</dbReference>
<evidence type="ECO:0000256" key="3">
    <source>
        <dbReference type="ARBA" id="ARBA00023295"/>
    </source>
</evidence>
<keyword evidence="2 6" id="KW-0378">Hydrolase</keyword>
<evidence type="ECO:0000259" key="7">
    <source>
        <dbReference type="Pfam" id="PF17851"/>
    </source>
</evidence>
<dbReference type="InterPro" id="IPR023296">
    <property type="entry name" value="Glyco_hydro_beta-prop_sf"/>
</dbReference>
<protein>
    <submittedName>
        <fullName evidence="8">Glycoside hydrolase family 43 protein</fullName>
    </submittedName>
</protein>
<dbReference type="Pfam" id="PF17851">
    <property type="entry name" value="GH43_C2"/>
    <property type="match status" value="1"/>
</dbReference>
<keyword evidence="9" id="KW-1185">Reference proteome</keyword>
<evidence type="ECO:0000256" key="5">
    <source>
        <dbReference type="PIRSR" id="PIRSR606710-2"/>
    </source>
</evidence>
<gene>
    <name evidence="8" type="ORF">G0Q07_01955</name>
</gene>
<keyword evidence="3 6" id="KW-0326">Glycosidase</keyword>
<comment type="similarity">
    <text evidence="1 6">Belongs to the glycosyl hydrolase 43 family.</text>
</comment>
<evidence type="ECO:0000313" key="9">
    <source>
        <dbReference type="Proteomes" id="UP000474630"/>
    </source>
</evidence>
<dbReference type="InterPro" id="IPR013320">
    <property type="entry name" value="ConA-like_dom_sf"/>
</dbReference>